<keyword evidence="1" id="KW-0472">Membrane</keyword>
<reference evidence="3" key="1">
    <citation type="submission" date="2017-06" db="EMBL/GenBank/DDBJ databases">
        <authorList>
            <person name="Furmanczyk E.M."/>
        </authorList>
    </citation>
    <scope>NUCLEOTIDE SEQUENCE [LARGE SCALE GENOMIC DNA]</scope>
    <source>
        <strain evidence="3">AP3_16</strain>
    </source>
</reference>
<keyword evidence="1" id="KW-0812">Transmembrane</keyword>
<organism evidence="2 3">
    <name type="scientific">Pseudomonas laurylsulfatiphila</name>
    <dbReference type="NCBI Taxonomy" id="2011015"/>
    <lineage>
        <taxon>Bacteria</taxon>
        <taxon>Pseudomonadati</taxon>
        <taxon>Pseudomonadota</taxon>
        <taxon>Gammaproteobacteria</taxon>
        <taxon>Pseudomonadales</taxon>
        <taxon>Pseudomonadaceae</taxon>
        <taxon>Pseudomonas</taxon>
    </lineage>
</organism>
<dbReference type="EMBL" id="NIRS01000002">
    <property type="protein sequence ID" value="PPK39530.1"/>
    <property type="molecule type" value="Genomic_DNA"/>
</dbReference>
<accession>A0A2S6FQB2</accession>
<protein>
    <submittedName>
        <fullName evidence="2">Uncharacterized protein</fullName>
    </submittedName>
</protein>
<evidence type="ECO:0000313" key="2">
    <source>
        <dbReference type="EMBL" id="PPK39530.1"/>
    </source>
</evidence>
<proteinExistence type="predicted"/>
<feature type="transmembrane region" description="Helical" evidence="1">
    <location>
        <begin position="37"/>
        <end position="54"/>
    </location>
</feature>
<evidence type="ECO:0000256" key="1">
    <source>
        <dbReference type="SAM" id="Phobius"/>
    </source>
</evidence>
<keyword evidence="3" id="KW-1185">Reference proteome</keyword>
<comment type="caution">
    <text evidence="2">The sequence shown here is derived from an EMBL/GenBank/DDBJ whole genome shotgun (WGS) entry which is preliminary data.</text>
</comment>
<name>A0A2S6FQB2_9PSED</name>
<dbReference type="Proteomes" id="UP000238541">
    <property type="component" value="Unassembled WGS sequence"/>
</dbReference>
<gene>
    <name evidence="2" type="ORF">CD175_08565</name>
</gene>
<sequence length="66" mass="6977">MAICMCNLGASLVIMITLASLPGTINTGGLSHVTRAVLLVALPIPLLIVFYSLLAKTVRKRVSDPQ</sequence>
<keyword evidence="1" id="KW-1133">Transmembrane helix</keyword>
<evidence type="ECO:0000313" key="3">
    <source>
        <dbReference type="Proteomes" id="UP000238541"/>
    </source>
</evidence>
<dbReference type="AlphaFoldDB" id="A0A2S6FQB2"/>